<dbReference type="EMBL" id="MTYH01000027">
    <property type="protein sequence ID" value="PNP44889.1"/>
    <property type="molecule type" value="Genomic_DNA"/>
</dbReference>
<sequence length="45" mass="5078">MANMNKSVSIAMPFEDEAFRVVDMVDPAIIVHMKLEKTRPKGRSS</sequence>
<gene>
    <name evidence="1" type="ORF">TGAMA5MH_03303</name>
</gene>
<name>A0A2K0TH79_9HYPO</name>
<organism evidence="1 2">
    <name type="scientific">Trichoderma gamsii</name>
    <dbReference type="NCBI Taxonomy" id="398673"/>
    <lineage>
        <taxon>Eukaryota</taxon>
        <taxon>Fungi</taxon>
        <taxon>Dikarya</taxon>
        <taxon>Ascomycota</taxon>
        <taxon>Pezizomycotina</taxon>
        <taxon>Sordariomycetes</taxon>
        <taxon>Hypocreomycetidae</taxon>
        <taxon>Hypocreales</taxon>
        <taxon>Hypocreaceae</taxon>
        <taxon>Trichoderma</taxon>
    </lineage>
</organism>
<accession>A0A2K0TH79</accession>
<dbReference type="AlphaFoldDB" id="A0A2K0TH79"/>
<proteinExistence type="predicted"/>
<dbReference type="Proteomes" id="UP000236546">
    <property type="component" value="Unassembled WGS sequence"/>
</dbReference>
<protein>
    <submittedName>
        <fullName evidence="1">Uncharacterized protein</fullName>
    </submittedName>
</protein>
<reference evidence="1 2" key="1">
    <citation type="submission" date="2017-02" db="EMBL/GenBank/DDBJ databases">
        <title>Genomes of Trichoderma spp. with biocontrol activity.</title>
        <authorList>
            <person name="Gardiner D."/>
            <person name="Kazan K."/>
            <person name="Vos C."/>
            <person name="Harvey P."/>
        </authorList>
    </citation>
    <scope>NUCLEOTIDE SEQUENCE [LARGE SCALE GENOMIC DNA]</scope>
    <source>
        <strain evidence="1 2">A5MH</strain>
    </source>
</reference>
<evidence type="ECO:0000313" key="2">
    <source>
        <dbReference type="Proteomes" id="UP000236546"/>
    </source>
</evidence>
<comment type="caution">
    <text evidence="1">The sequence shown here is derived from an EMBL/GenBank/DDBJ whole genome shotgun (WGS) entry which is preliminary data.</text>
</comment>
<evidence type="ECO:0000313" key="1">
    <source>
        <dbReference type="EMBL" id="PNP44889.1"/>
    </source>
</evidence>